<dbReference type="SMART" id="SM00346">
    <property type="entry name" value="HTH_ICLR"/>
    <property type="match status" value="1"/>
</dbReference>
<evidence type="ECO:0000259" key="5">
    <source>
        <dbReference type="PROSITE" id="PS51078"/>
    </source>
</evidence>
<dbReference type="EMBL" id="PDZR01000001">
    <property type="protein sequence ID" value="PNG27971.1"/>
    <property type="molecule type" value="Genomic_DNA"/>
</dbReference>
<dbReference type="OrthoDB" id="9807558at2"/>
<dbReference type="PROSITE" id="PS51077">
    <property type="entry name" value="HTH_ICLR"/>
    <property type="match status" value="1"/>
</dbReference>
<feature type="domain" description="IclR-ED" evidence="5">
    <location>
        <begin position="70"/>
        <end position="253"/>
    </location>
</feature>
<dbReference type="AlphaFoldDB" id="A0A2J7TMH2"/>
<dbReference type="PROSITE" id="PS51078">
    <property type="entry name" value="ICLR_ED"/>
    <property type="match status" value="1"/>
</dbReference>
<comment type="caution">
    <text evidence="6">The sequence shown here is derived from an EMBL/GenBank/DDBJ whole genome shotgun (WGS) entry which is preliminary data.</text>
</comment>
<evidence type="ECO:0000313" key="7">
    <source>
        <dbReference type="Proteomes" id="UP000236286"/>
    </source>
</evidence>
<dbReference type="Gene3D" id="1.10.10.10">
    <property type="entry name" value="Winged helix-like DNA-binding domain superfamily/Winged helix DNA-binding domain"/>
    <property type="match status" value="1"/>
</dbReference>
<dbReference type="InterPro" id="IPR036388">
    <property type="entry name" value="WH-like_DNA-bd_sf"/>
</dbReference>
<dbReference type="Proteomes" id="UP000236286">
    <property type="component" value="Unassembled WGS sequence"/>
</dbReference>
<dbReference type="Pfam" id="PF01614">
    <property type="entry name" value="IclR_C"/>
    <property type="match status" value="1"/>
</dbReference>
<dbReference type="InterPro" id="IPR029016">
    <property type="entry name" value="GAF-like_dom_sf"/>
</dbReference>
<keyword evidence="2" id="KW-0238">DNA-binding</keyword>
<accession>A0A2J7TMH2</accession>
<keyword evidence="3" id="KW-0804">Transcription</keyword>
<dbReference type="RefSeq" id="WP_102842275.1">
    <property type="nucleotide sequence ID" value="NZ_PDZR01000001.1"/>
</dbReference>
<feature type="domain" description="HTH iclR-type" evidence="4">
    <location>
        <begin position="7"/>
        <end position="69"/>
    </location>
</feature>
<protein>
    <submittedName>
        <fullName evidence="6">IclR family transcriptional regulator</fullName>
    </submittedName>
</protein>
<dbReference type="GO" id="GO:0045892">
    <property type="term" value="P:negative regulation of DNA-templated transcription"/>
    <property type="evidence" value="ECO:0007669"/>
    <property type="project" value="TreeGrafter"/>
</dbReference>
<sequence>MDDAPDSSPALKAFSLLKTIAEMDHAPTLAELTEIVDLPKPTLHRWLTMLEGAELLQRLPDGRRYELAAQASALALSILSNNPGSMQRHQILERVARDLGESCNLTVLQGSEVMYLDRVEAMLPLRVAFQKGSHVPVHCSASGKMFLAMMPPARRERLLDTLSLRRFTPNTLTTRAALDVEFAAVRRQGFAFDDEEFLPGLFCIAVPIFGAGKRECLAGLALQAPIVRLSRENAMERLPALQAAAAALAATMA</sequence>
<dbReference type="GO" id="GO:0003700">
    <property type="term" value="F:DNA-binding transcription factor activity"/>
    <property type="evidence" value="ECO:0007669"/>
    <property type="project" value="TreeGrafter"/>
</dbReference>
<dbReference type="InterPro" id="IPR014757">
    <property type="entry name" value="Tscrpt_reg_IclR_C"/>
</dbReference>
<reference evidence="6 7" key="1">
    <citation type="submission" date="2017-10" db="EMBL/GenBank/DDBJ databases">
        <title>Genome announcement of Methylocella silvestris TVC from permafrost.</title>
        <authorList>
            <person name="Wang J."/>
            <person name="Geng K."/>
            <person name="Ul-Haque F."/>
            <person name="Crombie A.T."/>
            <person name="Street L.E."/>
            <person name="Wookey P.A."/>
            <person name="Murrell J.C."/>
            <person name="Pratscher J."/>
        </authorList>
    </citation>
    <scope>NUCLEOTIDE SEQUENCE [LARGE SCALE GENOMIC DNA]</scope>
    <source>
        <strain evidence="6 7">TVC</strain>
    </source>
</reference>
<dbReference type="InterPro" id="IPR036390">
    <property type="entry name" value="WH_DNA-bd_sf"/>
</dbReference>
<dbReference type="Gene3D" id="3.30.450.40">
    <property type="match status" value="1"/>
</dbReference>
<keyword evidence="1" id="KW-0805">Transcription regulation</keyword>
<dbReference type="PANTHER" id="PTHR30136">
    <property type="entry name" value="HELIX-TURN-HELIX TRANSCRIPTIONAL REGULATOR, ICLR FAMILY"/>
    <property type="match status" value="1"/>
</dbReference>
<name>A0A2J7TMH2_METSI</name>
<dbReference type="Pfam" id="PF09339">
    <property type="entry name" value="HTH_IclR"/>
    <property type="match status" value="1"/>
</dbReference>
<evidence type="ECO:0000256" key="2">
    <source>
        <dbReference type="ARBA" id="ARBA00023125"/>
    </source>
</evidence>
<proteinExistence type="predicted"/>
<dbReference type="InterPro" id="IPR005471">
    <property type="entry name" value="Tscrpt_reg_IclR_N"/>
</dbReference>
<gene>
    <name evidence="6" type="ORF">CR492_00030</name>
</gene>
<evidence type="ECO:0000313" key="6">
    <source>
        <dbReference type="EMBL" id="PNG27971.1"/>
    </source>
</evidence>
<evidence type="ECO:0000256" key="1">
    <source>
        <dbReference type="ARBA" id="ARBA00023015"/>
    </source>
</evidence>
<dbReference type="PANTHER" id="PTHR30136:SF24">
    <property type="entry name" value="HTH-TYPE TRANSCRIPTIONAL REPRESSOR ALLR"/>
    <property type="match status" value="1"/>
</dbReference>
<dbReference type="InterPro" id="IPR050707">
    <property type="entry name" value="HTH_MetabolicPath_Reg"/>
</dbReference>
<dbReference type="SUPFAM" id="SSF46785">
    <property type="entry name" value="Winged helix' DNA-binding domain"/>
    <property type="match status" value="1"/>
</dbReference>
<evidence type="ECO:0000256" key="3">
    <source>
        <dbReference type="ARBA" id="ARBA00023163"/>
    </source>
</evidence>
<evidence type="ECO:0000259" key="4">
    <source>
        <dbReference type="PROSITE" id="PS51077"/>
    </source>
</evidence>
<dbReference type="SUPFAM" id="SSF55781">
    <property type="entry name" value="GAF domain-like"/>
    <property type="match status" value="1"/>
</dbReference>
<dbReference type="GO" id="GO:0003677">
    <property type="term" value="F:DNA binding"/>
    <property type="evidence" value="ECO:0007669"/>
    <property type="project" value="UniProtKB-KW"/>
</dbReference>
<organism evidence="6 7">
    <name type="scientific">Methylocella silvestris</name>
    <dbReference type="NCBI Taxonomy" id="199596"/>
    <lineage>
        <taxon>Bacteria</taxon>
        <taxon>Pseudomonadati</taxon>
        <taxon>Pseudomonadota</taxon>
        <taxon>Alphaproteobacteria</taxon>
        <taxon>Hyphomicrobiales</taxon>
        <taxon>Beijerinckiaceae</taxon>
        <taxon>Methylocella</taxon>
    </lineage>
</organism>